<dbReference type="InterPro" id="IPR029069">
    <property type="entry name" value="HotDog_dom_sf"/>
</dbReference>
<gene>
    <name evidence="2" type="ORF">D3871_15585</name>
</gene>
<reference evidence="3" key="1">
    <citation type="submission" date="2018-09" db="EMBL/GenBank/DDBJ databases">
        <authorList>
            <person name="Zhu H."/>
        </authorList>
    </citation>
    <scope>NUCLEOTIDE SEQUENCE [LARGE SCALE GENOMIC DNA]</scope>
    <source>
        <strain evidence="3">K1R23-30</strain>
    </source>
</reference>
<dbReference type="OrthoDB" id="9801735at2"/>
<dbReference type="Proteomes" id="UP000265955">
    <property type="component" value="Unassembled WGS sequence"/>
</dbReference>
<dbReference type="SUPFAM" id="SSF54637">
    <property type="entry name" value="Thioesterase/thiol ester dehydrase-isomerase"/>
    <property type="match status" value="1"/>
</dbReference>
<comment type="caution">
    <text evidence="2">The sequence shown here is derived from an EMBL/GenBank/DDBJ whole genome shotgun (WGS) entry which is preliminary data.</text>
</comment>
<dbReference type="PANTHER" id="PTHR42993">
    <property type="entry name" value="MAOC-LIKE DEHYDRATASE DOMAIN-CONTAINING PROTEIN"/>
    <property type="match status" value="1"/>
</dbReference>
<accession>A0A3A3FUA9</accession>
<dbReference type="PANTHER" id="PTHR42993:SF1">
    <property type="entry name" value="MAOC-LIKE DEHYDRATASE DOMAIN-CONTAINING PROTEIN"/>
    <property type="match status" value="1"/>
</dbReference>
<evidence type="ECO:0000259" key="1">
    <source>
        <dbReference type="Pfam" id="PF01575"/>
    </source>
</evidence>
<dbReference type="RefSeq" id="WP_119769727.1">
    <property type="nucleotide sequence ID" value="NZ_QYUO01000001.1"/>
</dbReference>
<feature type="domain" description="MaoC-like" evidence="1">
    <location>
        <begin position="15"/>
        <end position="120"/>
    </location>
</feature>
<dbReference type="CDD" id="cd03450">
    <property type="entry name" value="NodN"/>
    <property type="match status" value="1"/>
</dbReference>
<name>A0A3A3FUA9_9BURK</name>
<organism evidence="2 3">
    <name type="scientific">Noviherbaspirillum saxi</name>
    <dbReference type="NCBI Taxonomy" id="2320863"/>
    <lineage>
        <taxon>Bacteria</taxon>
        <taxon>Pseudomonadati</taxon>
        <taxon>Pseudomonadota</taxon>
        <taxon>Betaproteobacteria</taxon>
        <taxon>Burkholderiales</taxon>
        <taxon>Oxalobacteraceae</taxon>
        <taxon>Noviherbaspirillum</taxon>
    </lineage>
</organism>
<dbReference type="Gene3D" id="3.10.129.10">
    <property type="entry name" value="Hotdog Thioesterase"/>
    <property type="match status" value="1"/>
</dbReference>
<evidence type="ECO:0000313" key="3">
    <source>
        <dbReference type="Proteomes" id="UP000265955"/>
    </source>
</evidence>
<proteinExistence type="predicted"/>
<evidence type="ECO:0000313" key="2">
    <source>
        <dbReference type="EMBL" id="RJF99782.1"/>
    </source>
</evidence>
<dbReference type="AlphaFoldDB" id="A0A3A3FUA9"/>
<keyword evidence="3" id="KW-1185">Reference proteome</keyword>
<protein>
    <submittedName>
        <fullName evidence="2">MaoC family dehydratase</fullName>
    </submittedName>
</protein>
<dbReference type="InterPro" id="IPR039375">
    <property type="entry name" value="NodN-like"/>
</dbReference>
<dbReference type="EMBL" id="QYUO01000001">
    <property type="protein sequence ID" value="RJF99782.1"/>
    <property type="molecule type" value="Genomic_DNA"/>
</dbReference>
<dbReference type="InterPro" id="IPR002539">
    <property type="entry name" value="MaoC-like_dom"/>
</dbReference>
<dbReference type="Pfam" id="PF01575">
    <property type="entry name" value="MaoC_dehydratas"/>
    <property type="match status" value="1"/>
</dbReference>
<sequence length="158" mass="17257">MSIQRINPEALRSLVGKELDPSGWTLVDQARINSFADVTGDHQFIHVDPERAKNGPFGGTVAHGLLVLSLLPALIEKSVPIPDDVKVTVNYGYNKIRFLSPVRSGKRVRARFVISEFTEPAPGRYQQVTTVTVEIEGEDKPALIAEWIAIGLVNAGGK</sequence>